<dbReference type="PROSITE" id="PS50853">
    <property type="entry name" value="FN3"/>
    <property type="match status" value="1"/>
</dbReference>
<dbReference type="CDD" id="cd00063">
    <property type="entry name" value="FN3"/>
    <property type="match status" value="1"/>
</dbReference>
<dbReference type="InterPro" id="IPR013783">
    <property type="entry name" value="Ig-like_fold"/>
</dbReference>
<reference evidence="4" key="1">
    <citation type="submission" date="2017-06" db="EMBL/GenBank/DDBJ databases">
        <authorList>
            <person name="Varghese N."/>
            <person name="Submissions S."/>
        </authorList>
    </citation>
    <scope>NUCLEOTIDE SEQUENCE [LARGE SCALE GENOMIC DNA]</scope>
    <source>
        <strain evidence="4">NKM1</strain>
    </source>
</reference>
<dbReference type="Gene3D" id="2.60.40.10">
    <property type="entry name" value="Immunoglobulins"/>
    <property type="match status" value="8"/>
</dbReference>
<dbReference type="NCBIfam" id="TIGR04131">
    <property type="entry name" value="Bac_Flav_CTERM"/>
    <property type="match status" value="1"/>
</dbReference>
<proteinExistence type="predicted"/>
<evidence type="ECO:0000313" key="4">
    <source>
        <dbReference type="Proteomes" id="UP000198432"/>
    </source>
</evidence>
<dbReference type="Gene3D" id="3.40.50.1110">
    <property type="entry name" value="SGNH hydrolase"/>
    <property type="match status" value="1"/>
</dbReference>
<dbReference type="Pfam" id="PF19078">
    <property type="entry name" value="Big_12"/>
    <property type="match status" value="4"/>
</dbReference>
<dbReference type="Pfam" id="PF17936">
    <property type="entry name" value="Big_6"/>
    <property type="match status" value="1"/>
</dbReference>
<dbReference type="SUPFAM" id="SSF52266">
    <property type="entry name" value="SGNH hydrolase"/>
    <property type="match status" value="1"/>
</dbReference>
<dbReference type="SMART" id="SM00060">
    <property type="entry name" value="FN3"/>
    <property type="match status" value="3"/>
</dbReference>
<dbReference type="Pfam" id="PF19077">
    <property type="entry name" value="Big_13"/>
    <property type="match status" value="3"/>
</dbReference>
<name>A0A239GE51_9BACT</name>
<dbReference type="InterPro" id="IPR044016">
    <property type="entry name" value="Big_13"/>
</dbReference>
<dbReference type="Pfam" id="PF07532">
    <property type="entry name" value="Big_4"/>
    <property type="match status" value="1"/>
</dbReference>
<keyword evidence="4" id="KW-1185">Reference proteome</keyword>
<dbReference type="SUPFAM" id="SSF49265">
    <property type="entry name" value="Fibronectin type III"/>
    <property type="match status" value="1"/>
</dbReference>
<feature type="domain" description="Fibronectin type-III" evidence="2">
    <location>
        <begin position="51"/>
        <end position="147"/>
    </location>
</feature>
<feature type="chain" id="PRO_5012963939" evidence="1">
    <location>
        <begin position="33"/>
        <end position="1811"/>
    </location>
</feature>
<feature type="signal peptide" evidence="1">
    <location>
        <begin position="1"/>
        <end position="32"/>
    </location>
</feature>
<dbReference type="InterPro" id="IPR001087">
    <property type="entry name" value="GDSL"/>
</dbReference>
<dbReference type="Pfam" id="PF00041">
    <property type="entry name" value="fn3"/>
    <property type="match status" value="1"/>
</dbReference>
<protein>
    <submittedName>
        <fullName evidence="3">Gliding motility-associated C-terminal domain-containing protein</fullName>
    </submittedName>
</protein>
<dbReference type="InterPro" id="IPR011081">
    <property type="entry name" value="Big_4"/>
</dbReference>
<evidence type="ECO:0000313" key="3">
    <source>
        <dbReference type="EMBL" id="SNS67586.1"/>
    </source>
</evidence>
<evidence type="ECO:0000256" key="1">
    <source>
        <dbReference type="SAM" id="SignalP"/>
    </source>
</evidence>
<dbReference type="Pfam" id="PF13585">
    <property type="entry name" value="CHU_C"/>
    <property type="match status" value="1"/>
</dbReference>
<dbReference type="PANTHER" id="PTHR34677">
    <property type="match status" value="1"/>
</dbReference>
<dbReference type="OrthoDB" id="1097758at2"/>
<dbReference type="InterPro" id="IPR026341">
    <property type="entry name" value="T9SS_type_B"/>
</dbReference>
<dbReference type="Pfam" id="PF00657">
    <property type="entry name" value="Lipase_GDSL"/>
    <property type="match status" value="1"/>
</dbReference>
<dbReference type="InterPro" id="IPR044048">
    <property type="entry name" value="Big_12"/>
</dbReference>
<dbReference type="InterPro" id="IPR041498">
    <property type="entry name" value="Big_6"/>
</dbReference>
<evidence type="ECO:0000259" key="2">
    <source>
        <dbReference type="PROSITE" id="PS50853"/>
    </source>
</evidence>
<dbReference type="EMBL" id="FZOQ01000011">
    <property type="protein sequence ID" value="SNS67586.1"/>
    <property type="molecule type" value="Genomic_DNA"/>
</dbReference>
<dbReference type="InterPro" id="IPR036116">
    <property type="entry name" value="FN3_sf"/>
</dbReference>
<sequence>MSFTLIQQNPFRKCTCFIGLFLMLISSSFAGAVSDLSAEKAPLKAAFLLDAPIGLQARPSLAGAVTVEWQPVNNATGYVIEWSASGEAGTYRQRYTVTDTDPQGAVKAFFRHTGLGSGQTLYYRVKATTGEGETEYSSPVTVTTNPANKKYFIMPLGDSNTEGGGGSVAEEQRVGYRKNLYRDLVLDGRESGYLVDFVGNRRMGGAHSADFLQENNFELDIDHAGFGGARDEDIAHLLEHGYYLRHWDAQRMGLATETPYLDEFSPDAILLHIGTNELDGSETAMGDIKKILDQVDAYEARAGKEVTVIVAKIIKPVCYTDASGVYKCNSPAQAENTLKYNELLEQYVNARIEAGDRLELVDMQDGAGIDYRYGDDGGDMADWLHPNQQGYDKMAPVWFNPLTELLSNPAEPADGEGPETRIVQKPDELTNSKSVTFEFSSEQGAIFQVSLNGGLYEEVPNPYILQNLIDGEYTLEVRAVDQIGNIDLSPAIYTWTVDTQAPGKPMVAAPKEGALLNDNTPTISGTAEPGSTVEVYEGTAKLGTATTAADGTWIFTLGASLPEGAHQITAMATDEAGNRSGASEARNFTVDVTGPAAPVVLVPEDGEVIGDNVPTISGTAEAGSEVSVSIGATMVGKVTASAEGTWTLSLVTALEDGTYQVTAVARDEAGNNSSVSSAVSFTVDTKVVDTSIESGPDALTNRNAATFEFTSNKTGVTYYVSVDEASFAPVANPFSLSDLSEGLHVLEVYAKDQAGNIDASPATHTWTVDTQAPGAPTVALPAEGATLNVGKPSITGTAEAGSQVAVLEGASQLGLTTVAQDESWRITLDAALAEGLHQVTAKATDKAGNSSAASDVRTFTVDTQAPDTKITASPPKITNNKSAQFSFESTEGGVSFEVSQDGASFEAATSPYAVTGLADGSYTFAVRAVDAAGNTDSTPASFNWEVDATAPEAPVITGVSEDRGPAADDGVTSDNTLKLSGKAESGTTIAIAKSGGSIGEVTAATDGNWEFSYEGSALDEGAYSFSATATDAAGNTSAPGKNLSVIIDQTAPAVAISSSNASPVNGAFDISLTFSEKVYGLVSADLEVLNGTVSEMASADGVTFKAIVTPTASGLVSVTLPAAVATDLAGNPNGASRRLEINYDNLRPRVVLSSDAPAIVNAPFMVTFTFSEAVAGFELADVAITNGAAGDFNVLGPDSYTALFTPDGDGEVTVQITADKAFDMSGNGNRPTDFFKRVFDGIGPAVTLSTSATDPTKAPFSVLVQFSEPVVGLEAGDLIISNGEASQLQQEDELSYTALITPETSGVVTVALPAGVAHDQATNGNQASNELRLQYDADQPAVALSTNAPDLINQAFTVTIKFSEVVNGFELRDLVVSNGVAEDLSAVSDVEYTATIRPAQDGRVRVQVPANKVEDAATNGNTASDLVEVSYDATAPTGYAVKFIPELVDAENQEQVRLEVSGAELGASYNYSISSTGGGEEVSGAGTAEAATFTVPDLDLSALGDGVLTVRLYLVDEAGNRGQEVTHQVEKLTKKVVAIAALADITVPFGTVFSEVPLPAEVEVAYADGVEEFVPVIWSAGNYDATAPATYTLAGTLQLPENASNTDDLRAGVRVTVAKNQPPAALQLSQTTFSPDTKPNDVIGAFSTTDPDDTVFTYALVPGQGDSDNALFDIRNSNKLHLKSNKALSGATSFTIRVRSTDPYQNSIEETFTLTKSAYQPKAGKIKLVNAFSPDGDGVNDTWTVPELRFYNDVEIEVFDRSGVRLYHSSDPEAGWDGRGKDGEVVKGAHFYIIQIKDIDVVQKGVLTVLK</sequence>
<gene>
    <name evidence="3" type="ORF">SAMN06296052_11124</name>
</gene>
<dbReference type="NCBIfam" id="NF033510">
    <property type="entry name" value="Ca_tandemer"/>
    <property type="match status" value="4"/>
</dbReference>
<organism evidence="3 4">
    <name type="scientific">Pontibacter ummariensis</name>
    <dbReference type="NCBI Taxonomy" id="1610492"/>
    <lineage>
        <taxon>Bacteria</taxon>
        <taxon>Pseudomonadati</taxon>
        <taxon>Bacteroidota</taxon>
        <taxon>Cytophagia</taxon>
        <taxon>Cytophagales</taxon>
        <taxon>Hymenobacteraceae</taxon>
        <taxon>Pontibacter</taxon>
    </lineage>
</organism>
<dbReference type="Proteomes" id="UP000198432">
    <property type="component" value="Unassembled WGS sequence"/>
</dbReference>
<dbReference type="InterPro" id="IPR003961">
    <property type="entry name" value="FN3_dom"/>
</dbReference>
<dbReference type="Pfam" id="PF12245">
    <property type="entry name" value="Big_3_2"/>
    <property type="match status" value="1"/>
</dbReference>
<dbReference type="PANTHER" id="PTHR34677:SF3">
    <property type="entry name" value="BACTERIAL IG-LIKE DOMAIN-CONTAINING PROTEIN"/>
    <property type="match status" value="1"/>
</dbReference>
<accession>A0A239GE51</accession>
<keyword evidence="1" id="KW-0732">Signal</keyword>
<dbReference type="InterPro" id="IPR036514">
    <property type="entry name" value="SGNH_hydro_sf"/>
</dbReference>
<dbReference type="GO" id="GO:0016788">
    <property type="term" value="F:hydrolase activity, acting on ester bonds"/>
    <property type="evidence" value="ECO:0007669"/>
    <property type="project" value="InterPro"/>
</dbReference>
<dbReference type="InterPro" id="IPR022038">
    <property type="entry name" value="Ig-like_bact"/>
</dbReference>